<dbReference type="Proteomes" id="UP000094565">
    <property type="component" value="Chromosome 2"/>
</dbReference>
<organism evidence="2 3">
    <name type="scientific">Komagataella pastoris</name>
    <name type="common">Yeast</name>
    <name type="synonym">Pichia pastoris</name>
    <dbReference type="NCBI Taxonomy" id="4922"/>
    <lineage>
        <taxon>Eukaryota</taxon>
        <taxon>Fungi</taxon>
        <taxon>Dikarya</taxon>
        <taxon>Ascomycota</taxon>
        <taxon>Saccharomycotina</taxon>
        <taxon>Pichiomycetes</taxon>
        <taxon>Pichiales</taxon>
        <taxon>Pichiaceae</taxon>
        <taxon>Komagataella</taxon>
    </lineage>
</organism>
<dbReference type="InterPro" id="IPR055509">
    <property type="entry name" value="DUF7082"/>
</dbReference>
<reference evidence="2 3" key="1">
    <citation type="submission" date="2016-02" db="EMBL/GenBank/DDBJ databases">
        <title>Comparative genomic and transcriptomic foundation for Pichia pastoris.</title>
        <authorList>
            <person name="Love K.R."/>
            <person name="Shah K.A."/>
            <person name="Whittaker C.A."/>
            <person name="Wu J."/>
            <person name="Bartlett M.C."/>
            <person name="Ma D."/>
            <person name="Leeson R.L."/>
            <person name="Priest M."/>
            <person name="Young S.K."/>
            <person name="Love J.C."/>
        </authorList>
    </citation>
    <scope>NUCLEOTIDE SEQUENCE [LARGE SCALE GENOMIC DNA]</scope>
    <source>
        <strain evidence="2 3">ATCC 28485</strain>
    </source>
</reference>
<feature type="domain" description="DUF7082" evidence="1">
    <location>
        <begin position="289"/>
        <end position="407"/>
    </location>
</feature>
<protein>
    <submittedName>
        <fullName evidence="2">BA75_03319T0</fullName>
    </submittedName>
</protein>
<evidence type="ECO:0000313" key="2">
    <source>
        <dbReference type="EMBL" id="ANZ75678.1"/>
    </source>
</evidence>
<dbReference type="Pfam" id="PF23305">
    <property type="entry name" value="DUF7082"/>
    <property type="match status" value="1"/>
</dbReference>
<sequence>MFQAQEQEQLELSSSIQPENIFNSESSSLACSNIPQISSVHSFMGAKSSPLGDVVPNQCSLLVDLATVTSLDQPIHGSSSYKLSSTRMAISSSKHFSVESPTEADSASSLETPANCKRWNFQAGQQSEIENFNLFPELDPFAPAFLTYCLPLFRGRSSGGNNRPPKKPLIPGTQYVAAILRLENSTLEDMCLPIWNENELKDNRRIIRIERRQQYDEIVASFSIVGSATENPCTKTALDLDVEVLEVSCLQCLVNYDEIYEKLNTYGSVSQEGDPDFPQLPKQKLTGGPISCDYISNETSIGRQYYITSVEVIKIVELLIGSHLIQDRKQKRKERGCIRSNLMPFWSKHLVTSSTKDIKRHLVPGSNDDYIADLAHRIKTYEVRRPRIVNKDLRILEWSNLGSALQRALQSYYVAVSLDKSKTVLKPANGDLIYNIQ</sequence>
<keyword evidence="3" id="KW-1185">Reference proteome</keyword>
<evidence type="ECO:0000313" key="3">
    <source>
        <dbReference type="Proteomes" id="UP000094565"/>
    </source>
</evidence>
<proteinExistence type="predicted"/>
<dbReference type="AlphaFoldDB" id="A0A1B2JD47"/>
<name>A0A1B2JD47_PICPA</name>
<accession>A0A1B2JD47</accession>
<evidence type="ECO:0000259" key="1">
    <source>
        <dbReference type="Pfam" id="PF23305"/>
    </source>
</evidence>
<dbReference type="OrthoDB" id="1751210at2759"/>
<dbReference type="EMBL" id="CP014585">
    <property type="protein sequence ID" value="ANZ75678.1"/>
    <property type="molecule type" value="Genomic_DNA"/>
</dbReference>
<gene>
    <name evidence="2" type="ORF">ATY40_BA7503319</name>
</gene>